<protein>
    <submittedName>
        <fullName evidence="2">Uncharacterized protein</fullName>
    </submittedName>
</protein>
<name>A0A9X1F648_9FLAO</name>
<evidence type="ECO:0000313" key="3">
    <source>
        <dbReference type="Proteomes" id="UP001138894"/>
    </source>
</evidence>
<keyword evidence="1" id="KW-0812">Transmembrane</keyword>
<organism evidence="2 3">
    <name type="scientific">Winogradskyella luteola</name>
    <dbReference type="NCBI Taxonomy" id="2828330"/>
    <lineage>
        <taxon>Bacteria</taxon>
        <taxon>Pseudomonadati</taxon>
        <taxon>Bacteroidota</taxon>
        <taxon>Flavobacteriia</taxon>
        <taxon>Flavobacteriales</taxon>
        <taxon>Flavobacteriaceae</taxon>
        <taxon>Winogradskyella</taxon>
    </lineage>
</organism>
<dbReference type="AlphaFoldDB" id="A0A9X1F648"/>
<dbReference type="EMBL" id="JAGSPD010000002">
    <property type="protein sequence ID" value="MBV7268081.1"/>
    <property type="molecule type" value="Genomic_DNA"/>
</dbReference>
<feature type="transmembrane region" description="Helical" evidence="1">
    <location>
        <begin position="56"/>
        <end position="77"/>
    </location>
</feature>
<keyword evidence="3" id="KW-1185">Reference proteome</keyword>
<gene>
    <name evidence="2" type="ORF">KCG49_02605</name>
</gene>
<proteinExistence type="predicted"/>
<dbReference type="Proteomes" id="UP001138894">
    <property type="component" value="Unassembled WGS sequence"/>
</dbReference>
<evidence type="ECO:0000256" key="1">
    <source>
        <dbReference type="SAM" id="Phobius"/>
    </source>
</evidence>
<reference evidence="2" key="1">
    <citation type="submission" date="2021-04" db="EMBL/GenBank/DDBJ databases">
        <authorList>
            <person name="Pira H."/>
            <person name="Risdian C."/>
            <person name="Wink J."/>
        </authorList>
    </citation>
    <scope>NUCLEOTIDE SEQUENCE</scope>
    <source>
        <strain evidence="2">WHY3</strain>
    </source>
</reference>
<sequence>MGEIIGGMIVFTILNFIGGSIRWFFATTWKLIFNTPKHSFREYIYSSEEDILRHDGANGCLNTIIGIAFVVLVVIIISRI</sequence>
<keyword evidence="1" id="KW-0472">Membrane</keyword>
<accession>A0A9X1F648</accession>
<comment type="caution">
    <text evidence="2">The sequence shown here is derived from an EMBL/GenBank/DDBJ whole genome shotgun (WGS) entry which is preliminary data.</text>
</comment>
<evidence type="ECO:0000313" key="2">
    <source>
        <dbReference type="EMBL" id="MBV7268081.1"/>
    </source>
</evidence>
<feature type="transmembrane region" description="Helical" evidence="1">
    <location>
        <begin position="7"/>
        <end position="25"/>
    </location>
</feature>
<keyword evidence="1" id="KW-1133">Transmembrane helix</keyword>
<dbReference type="RefSeq" id="WP_218544629.1">
    <property type="nucleotide sequence ID" value="NZ_JAGSPD010000002.1"/>
</dbReference>